<dbReference type="AlphaFoldDB" id="A0A0N0LWP7"/>
<accession>A0A0N0LWP7</accession>
<dbReference type="EMBL" id="LHPH01000023">
    <property type="protein sequence ID" value="KPH59671.1"/>
    <property type="molecule type" value="Genomic_DNA"/>
</dbReference>
<dbReference type="PATRIC" id="fig|187330.3.peg.2035"/>
<dbReference type="RefSeq" id="WP_054206251.1">
    <property type="nucleotide sequence ID" value="NZ_LHPH01000023.1"/>
</dbReference>
<keyword evidence="3" id="KW-1185">Reference proteome</keyword>
<feature type="signal peptide" evidence="1">
    <location>
        <begin position="1"/>
        <end position="25"/>
    </location>
</feature>
<sequence>MRMLLALGVVIFTLFSFSFSNNSYADSQVNKTPITKKQAVELAKKIEDGKTLKITVQNDVYTVRILKADGHVVDIHVNKKTGEAKKD</sequence>
<keyword evidence="1" id="KW-0732">Signal</keyword>
<evidence type="ECO:0008006" key="4">
    <source>
        <dbReference type="Google" id="ProtNLM"/>
    </source>
</evidence>
<gene>
    <name evidence="2" type="ORF">ADS77_16945</name>
</gene>
<dbReference type="Proteomes" id="UP000037848">
    <property type="component" value="Unassembled WGS sequence"/>
</dbReference>
<proteinExistence type="predicted"/>
<evidence type="ECO:0000313" key="3">
    <source>
        <dbReference type="Proteomes" id="UP000037848"/>
    </source>
</evidence>
<reference evidence="2 3" key="1">
    <citation type="submission" date="2015-08" db="EMBL/GenBank/DDBJ databases">
        <title>Draft Genome Sequence of Pseudoalteromonas porphyrae UCD-SED14.</title>
        <authorList>
            <person name="Coil D.A."/>
            <person name="Jospin G."/>
            <person name="Lee R.D."/>
            <person name="Eisen J.A."/>
        </authorList>
    </citation>
    <scope>NUCLEOTIDE SEQUENCE [LARGE SCALE GENOMIC DNA]</scope>
    <source>
        <strain evidence="2 3">UCD-SED14</strain>
    </source>
</reference>
<dbReference type="OrthoDB" id="6315199at2"/>
<protein>
    <recommendedName>
        <fullName evidence="4">PepSY domain-containing protein</fullName>
    </recommendedName>
</protein>
<feature type="chain" id="PRO_5005855134" description="PepSY domain-containing protein" evidence="1">
    <location>
        <begin position="26"/>
        <end position="87"/>
    </location>
</feature>
<comment type="caution">
    <text evidence="2">The sequence shown here is derived from an EMBL/GenBank/DDBJ whole genome shotgun (WGS) entry which is preliminary data.</text>
</comment>
<name>A0A0N0LWP7_9GAMM</name>
<evidence type="ECO:0000313" key="2">
    <source>
        <dbReference type="EMBL" id="KPH59671.1"/>
    </source>
</evidence>
<dbReference type="STRING" id="187330.AMS58_17110"/>
<organism evidence="2 3">
    <name type="scientific">Pseudoalteromonas porphyrae</name>
    <dbReference type="NCBI Taxonomy" id="187330"/>
    <lineage>
        <taxon>Bacteria</taxon>
        <taxon>Pseudomonadati</taxon>
        <taxon>Pseudomonadota</taxon>
        <taxon>Gammaproteobacteria</taxon>
        <taxon>Alteromonadales</taxon>
        <taxon>Pseudoalteromonadaceae</taxon>
        <taxon>Pseudoalteromonas</taxon>
    </lineage>
</organism>
<evidence type="ECO:0000256" key="1">
    <source>
        <dbReference type="SAM" id="SignalP"/>
    </source>
</evidence>